<dbReference type="InterPro" id="IPR000683">
    <property type="entry name" value="Gfo/Idh/MocA-like_OxRdtase_N"/>
</dbReference>
<dbReference type="InterPro" id="IPR055170">
    <property type="entry name" value="GFO_IDH_MocA-like_dom"/>
</dbReference>
<feature type="domain" description="Gfo/Idh/MocA-like oxidoreductase N-terminal" evidence="1">
    <location>
        <begin position="4"/>
        <end position="120"/>
    </location>
</feature>
<dbReference type="PANTHER" id="PTHR43054:SF1">
    <property type="entry name" value="SCYLLO-INOSITOL 2-DEHYDROGENASE (NADP(+)) IOLU"/>
    <property type="match status" value="1"/>
</dbReference>
<evidence type="ECO:0000259" key="2">
    <source>
        <dbReference type="Pfam" id="PF22725"/>
    </source>
</evidence>
<dbReference type="SUPFAM" id="SSF55347">
    <property type="entry name" value="Glyceraldehyde-3-phosphate dehydrogenase-like, C-terminal domain"/>
    <property type="match status" value="1"/>
</dbReference>
<sequence length="328" mass="37062">MGTIRFATVGTNITDTFLKAAAEVPEFELAAVHSRTEERAREFAARHHAPRYFTDLEKMAAWDGFDAVYIGAPIAFHYKYAKMFIEHGKHVLLEKAFTANAAQARALTALAKQKQVLLMEAMMTTEFPNFFQIRDSLPKLGNLRRYVANFGNYSIRYDDYKAGLSVNTFRRDLCNGAMLDMGCYCVAPMVALFGKPLEIKAFGVVLESGVDGQSTVICRYPGMDAVNLVTKIANSYLPSEIAGEEGTLFLDHIQGLGKMEIRYRDGRTESVRVDQPEHGMVYELRDFIHTLEEGRTESVHNTHQLTLDVMEVMDEIRRQVGVRYDCDE</sequence>
<evidence type="ECO:0000259" key="1">
    <source>
        <dbReference type="Pfam" id="PF01408"/>
    </source>
</evidence>
<evidence type="ECO:0000313" key="4">
    <source>
        <dbReference type="Proteomes" id="UP000292927"/>
    </source>
</evidence>
<dbReference type="Gene3D" id="3.30.360.10">
    <property type="entry name" value="Dihydrodipicolinate Reductase, domain 2"/>
    <property type="match status" value="1"/>
</dbReference>
<dbReference type="RefSeq" id="WP_130434470.1">
    <property type="nucleotide sequence ID" value="NZ_SGXF01000002.1"/>
</dbReference>
<reference evidence="3 4" key="1">
    <citation type="submission" date="2019-02" db="EMBL/GenBank/DDBJ databases">
        <title>Genomic Encyclopedia of Type Strains, Phase IV (KMG-IV): sequencing the most valuable type-strain genomes for metagenomic binning, comparative biology and taxonomic classification.</title>
        <authorList>
            <person name="Goeker M."/>
        </authorList>
    </citation>
    <scope>NUCLEOTIDE SEQUENCE [LARGE SCALE GENOMIC DNA]</scope>
    <source>
        <strain evidence="3 4">DSM 29486</strain>
    </source>
</reference>
<dbReference type="AlphaFoldDB" id="A0A4Q7PKZ2"/>
<proteinExistence type="predicted"/>
<dbReference type="InterPro" id="IPR036291">
    <property type="entry name" value="NAD(P)-bd_dom_sf"/>
</dbReference>
<dbReference type="SUPFAM" id="SSF51735">
    <property type="entry name" value="NAD(P)-binding Rossmann-fold domains"/>
    <property type="match status" value="1"/>
</dbReference>
<name>A0A4Q7PKZ2_9FIRM</name>
<gene>
    <name evidence="3" type="ORF">EV209_1414</name>
</gene>
<dbReference type="Gene3D" id="3.40.50.720">
    <property type="entry name" value="NAD(P)-binding Rossmann-like Domain"/>
    <property type="match status" value="1"/>
</dbReference>
<dbReference type="OrthoDB" id="9783105at2"/>
<dbReference type="Pfam" id="PF01408">
    <property type="entry name" value="GFO_IDH_MocA"/>
    <property type="match status" value="1"/>
</dbReference>
<dbReference type="PANTHER" id="PTHR43054">
    <property type="match status" value="1"/>
</dbReference>
<dbReference type="Pfam" id="PF22725">
    <property type="entry name" value="GFO_IDH_MocA_C3"/>
    <property type="match status" value="1"/>
</dbReference>
<comment type="caution">
    <text evidence="3">The sequence shown here is derived from an EMBL/GenBank/DDBJ whole genome shotgun (WGS) entry which is preliminary data.</text>
</comment>
<dbReference type="Proteomes" id="UP000292927">
    <property type="component" value="Unassembled WGS sequence"/>
</dbReference>
<organism evidence="3 4">
    <name type="scientific">Cuneatibacter caecimuris</name>
    <dbReference type="NCBI Taxonomy" id="1796618"/>
    <lineage>
        <taxon>Bacteria</taxon>
        <taxon>Bacillati</taxon>
        <taxon>Bacillota</taxon>
        <taxon>Clostridia</taxon>
        <taxon>Lachnospirales</taxon>
        <taxon>Lachnospiraceae</taxon>
        <taxon>Cuneatibacter</taxon>
    </lineage>
</organism>
<evidence type="ECO:0000313" key="3">
    <source>
        <dbReference type="EMBL" id="RZT00977.1"/>
    </source>
</evidence>
<dbReference type="EMBL" id="SGXF01000002">
    <property type="protein sequence ID" value="RZT00977.1"/>
    <property type="molecule type" value="Genomic_DNA"/>
</dbReference>
<feature type="domain" description="GFO/IDH/MocA-like oxidoreductase" evidence="2">
    <location>
        <begin position="140"/>
        <end position="248"/>
    </location>
</feature>
<keyword evidence="4" id="KW-1185">Reference proteome</keyword>
<protein>
    <submittedName>
        <fullName evidence="3">Putative dehydrogenase</fullName>
    </submittedName>
</protein>
<accession>A0A4Q7PKZ2</accession>
<dbReference type="GO" id="GO:0000166">
    <property type="term" value="F:nucleotide binding"/>
    <property type="evidence" value="ECO:0007669"/>
    <property type="project" value="InterPro"/>
</dbReference>